<dbReference type="InterPro" id="IPR034660">
    <property type="entry name" value="DinB/YfiT-like"/>
</dbReference>
<dbReference type="Pfam" id="PF07609">
    <property type="entry name" value="DUF1572"/>
    <property type="match status" value="1"/>
</dbReference>
<proteinExistence type="predicted"/>
<dbReference type="RefSeq" id="WP_103788525.1">
    <property type="nucleotide sequence ID" value="NZ_PQVF01000005.1"/>
</dbReference>
<dbReference type="InterPro" id="IPR011466">
    <property type="entry name" value="DUF1572"/>
</dbReference>
<protein>
    <recommendedName>
        <fullName evidence="3">DUF1572 domain-containing protein</fullName>
    </recommendedName>
</protein>
<evidence type="ECO:0000313" key="1">
    <source>
        <dbReference type="EMBL" id="POY36915.1"/>
    </source>
</evidence>
<reference evidence="1 2" key="1">
    <citation type="submission" date="2018-01" db="EMBL/GenBank/DDBJ databases">
        <authorList>
            <person name="Gaut B.S."/>
            <person name="Morton B.R."/>
            <person name="Clegg M.T."/>
            <person name="Duvall M.R."/>
        </authorList>
    </citation>
    <scope>NUCLEOTIDE SEQUENCE [LARGE SCALE GENOMIC DNA]</scope>
    <source>
        <strain evidence="1 2">HR-AV</strain>
    </source>
</reference>
<dbReference type="OrthoDB" id="68731at2"/>
<dbReference type="Proteomes" id="UP000236893">
    <property type="component" value="Unassembled WGS sequence"/>
</dbReference>
<name>A0A2S5A2Z1_9SPHI</name>
<gene>
    <name evidence="1" type="ORF">C3K47_07575</name>
</gene>
<keyword evidence="2" id="KW-1185">Reference proteome</keyword>
<dbReference type="SUPFAM" id="SSF109854">
    <property type="entry name" value="DinB/YfiT-like putative metalloenzymes"/>
    <property type="match status" value="1"/>
</dbReference>
<evidence type="ECO:0000313" key="2">
    <source>
        <dbReference type="Proteomes" id="UP000236893"/>
    </source>
</evidence>
<dbReference type="EMBL" id="PQVF01000005">
    <property type="protein sequence ID" value="POY36915.1"/>
    <property type="molecule type" value="Genomic_DNA"/>
</dbReference>
<sequence length="177" mass="20549">METIGLVYLKNVKKVFASQKDLGDKTFAQLSEEEMHYTPDENTNSIAIQIQHVTGNIRSRFVDFFTSDGEKPDRNRDGEFNEQQLSKEELFKTWENGWMVLFNLLENMSENELLNTVYIRGEAHTALDAINRQVNHYAYHVGQIVQLGKLIKKDEWNSLSIPKNKSKQFNTSFLNKS</sequence>
<evidence type="ECO:0008006" key="3">
    <source>
        <dbReference type="Google" id="ProtNLM"/>
    </source>
</evidence>
<dbReference type="Gene3D" id="1.20.120.450">
    <property type="entry name" value="dinb family like domain"/>
    <property type="match status" value="1"/>
</dbReference>
<accession>A0A2S5A2Z1</accession>
<organism evidence="1 2">
    <name type="scientific">Solitalea longa</name>
    <dbReference type="NCBI Taxonomy" id="2079460"/>
    <lineage>
        <taxon>Bacteria</taxon>
        <taxon>Pseudomonadati</taxon>
        <taxon>Bacteroidota</taxon>
        <taxon>Sphingobacteriia</taxon>
        <taxon>Sphingobacteriales</taxon>
        <taxon>Sphingobacteriaceae</taxon>
        <taxon>Solitalea</taxon>
    </lineage>
</organism>
<comment type="caution">
    <text evidence="1">The sequence shown here is derived from an EMBL/GenBank/DDBJ whole genome shotgun (WGS) entry which is preliminary data.</text>
</comment>
<dbReference type="AlphaFoldDB" id="A0A2S5A2Z1"/>